<name>A0A927GKK6_9BACT</name>
<protein>
    <submittedName>
        <fullName evidence="2">T9SS type A sorting domain-containing protein</fullName>
    </submittedName>
</protein>
<comment type="caution">
    <text evidence="2">The sequence shown here is derived from an EMBL/GenBank/DDBJ whole genome shotgun (WGS) entry which is preliminary data.</text>
</comment>
<feature type="domain" description="Secretion system C-terminal sorting" evidence="1">
    <location>
        <begin position="186"/>
        <end position="257"/>
    </location>
</feature>
<reference evidence="2" key="1">
    <citation type="submission" date="2020-09" db="EMBL/GenBank/DDBJ databases">
        <authorList>
            <person name="Kim M.K."/>
        </authorList>
    </citation>
    <scope>NUCLEOTIDE SEQUENCE</scope>
    <source>
        <strain evidence="2">BT664</strain>
    </source>
</reference>
<accession>A0A927GKK6</accession>
<dbReference type="InterPro" id="IPR026444">
    <property type="entry name" value="Secre_tail"/>
</dbReference>
<gene>
    <name evidence="2" type="ORF">IC235_17500</name>
</gene>
<organism evidence="2 3">
    <name type="scientific">Hymenobacter montanus</name>
    <dbReference type="NCBI Taxonomy" id="2771359"/>
    <lineage>
        <taxon>Bacteria</taxon>
        <taxon>Pseudomonadati</taxon>
        <taxon>Bacteroidota</taxon>
        <taxon>Cytophagia</taxon>
        <taxon>Cytophagales</taxon>
        <taxon>Hymenobacteraceae</taxon>
        <taxon>Hymenobacter</taxon>
    </lineage>
</organism>
<dbReference type="NCBIfam" id="TIGR04183">
    <property type="entry name" value="Por_Secre_tail"/>
    <property type="match status" value="1"/>
</dbReference>
<evidence type="ECO:0000313" key="3">
    <source>
        <dbReference type="Proteomes" id="UP000612233"/>
    </source>
</evidence>
<proteinExistence type="predicted"/>
<evidence type="ECO:0000259" key="1">
    <source>
        <dbReference type="Pfam" id="PF18962"/>
    </source>
</evidence>
<dbReference type="Pfam" id="PF18962">
    <property type="entry name" value="Por_Secre_tail"/>
    <property type="match status" value="1"/>
</dbReference>
<sequence length="262" mass="27924">MPIPNGALKLGSTPPSGVILDFLLSANPADNNILFPLFTDLVGASTTSFRFQTTGTAPTRVCTVEWSGMDEFQPTKQFTNASFQAKLYETSNNIEFVYGPITPGTGASEMRFASVGLKGSANTAGSLVLGTKSATTAWSAAMWQGSIYTSQAFDYNKATLPTADRTFRFTATLLGTSAALTRAVSVFPNPSSGVFSVDVRGANASNGLQVEVTNLLGQRVHTATVRDNMNNKLDLSHLADGVYSLKVQNGNEFSIRQVSVQR</sequence>
<keyword evidence="3" id="KW-1185">Reference proteome</keyword>
<dbReference type="AlphaFoldDB" id="A0A927GKK6"/>
<dbReference type="EMBL" id="JACXAD010000022">
    <property type="protein sequence ID" value="MBD2769688.1"/>
    <property type="molecule type" value="Genomic_DNA"/>
</dbReference>
<dbReference type="RefSeq" id="WP_191006496.1">
    <property type="nucleotide sequence ID" value="NZ_JACXAD010000022.1"/>
</dbReference>
<evidence type="ECO:0000313" key="2">
    <source>
        <dbReference type="EMBL" id="MBD2769688.1"/>
    </source>
</evidence>
<dbReference type="Proteomes" id="UP000612233">
    <property type="component" value="Unassembled WGS sequence"/>
</dbReference>